<dbReference type="GO" id="GO:0046654">
    <property type="term" value="P:tetrahydrofolate biosynthetic process"/>
    <property type="evidence" value="ECO:0007669"/>
    <property type="project" value="UniProtKB-UniPathway"/>
</dbReference>
<dbReference type="Proteomes" id="UP000030526">
    <property type="component" value="Unassembled WGS sequence"/>
</dbReference>
<dbReference type="UniPathway" id="UPA00077">
    <property type="reaction ID" value="UER00158"/>
</dbReference>
<comment type="function">
    <text evidence="7 8">Key enzyme in folate metabolism. Catalyzes an essential reaction for de novo glycine and purine synthesis, and for DNA precursor synthesis.</text>
</comment>
<evidence type="ECO:0000256" key="9">
    <source>
        <dbReference type="RuleBase" id="RU004474"/>
    </source>
</evidence>
<dbReference type="GO" id="GO:0046655">
    <property type="term" value="P:folic acid metabolic process"/>
    <property type="evidence" value="ECO:0007669"/>
    <property type="project" value="TreeGrafter"/>
</dbReference>
<comment type="caution">
    <text evidence="10">The sequence shown here is derived from an EMBL/GenBank/DDBJ whole genome shotgun (WGS) entry which is preliminary data.</text>
</comment>
<dbReference type="EC" id="1.5.1.3" evidence="3 8"/>
<dbReference type="Gene3D" id="3.40.430.10">
    <property type="entry name" value="Dihydrofolate Reductase, subunit A"/>
    <property type="match status" value="1"/>
</dbReference>
<keyword evidence="5 8" id="KW-0521">NADP</keyword>
<reference evidence="10 11" key="1">
    <citation type="submission" date="2014-08" db="EMBL/GenBank/DDBJ databases">
        <title>Chaperone-usher fimbriae in a diverse selection of Gallibacterium genomes.</title>
        <authorList>
            <person name="Kudirkiene E."/>
            <person name="Bager R.J."/>
            <person name="Johnson T.J."/>
            <person name="Bojesen A.M."/>
        </authorList>
    </citation>
    <scope>NUCLEOTIDE SEQUENCE [LARGE SCALE GENOMIC DNA]</scope>
    <source>
        <strain evidence="10 11">20558/3kl.</strain>
    </source>
</reference>
<dbReference type="PANTHER" id="PTHR48069:SF3">
    <property type="entry name" value="DIHYDROFOLATE REDUCTASE"/>
    <property type="match status" value="1"/>
</dbReference>
<keyword evidence="4 8" id="KW-0554">One-carbon metabolism</keyword>
<sequence length="159" mass="17863">MLSLIVAMSKNRVIGRDNQMPWHLPADLAWFKKNTLGKPVIMGRKTFQSIGRALPNRKNIVLSRQGFHADGIEVVSDLSQALALVQDEKEVMIIGGGHLFAEALPQADRLYLTEIDAELQGDTFFPEIDPAQWKTDFIETRAADAKNRYALTFKILARV</sequence>
<dbReference type="NCBIfam" id="NF008037">
    <property type="entry name" value="PRK10769.1"/>
    <property type="match status" value="1"/>
</dbReference>
<evidence type="ECO:0000256" key="5">
    <source>
        <dbReference type="ARBA" id="ARBA00022857"/>
    </source>
</evidence>
<gene>
    <name evidence="10" type="ORF">JP32_04310</name>
</gene>
<evidence type="ECO:0000256" key="2">
    <source>
        <dbReference type="ARBA" id="ARBA00009539"/>
    </source>
</evidence>
<evidence type="ECO:0000256" key="1">
    <source>
        <dbReference type="ARBA" id="ARBA00004903"/>
    </source>
</evidence>
<dbReference type="GO" id="GO:0046452">
    <property type="term" value="P:dihydrofolate metabolic process"/>
    <property type="evidence" value="ECO:0007669"/>
    <property type="project" value="TreeGrafter"/>
</dbReference>
<dbReference type="AlphaFoldDB" id="A0A0A2XKA3"/>
<dbReference type="SUPFAM" id="SSF53597">
    <property type="entry name" value="Dihydrofolate reductase-like"/>
    <property type="match status" value="1"/>
</dbReference>
<dbReference type="EMBL" id="JPXS01000018">
    <property type="protein sequence ID" value="KGQ32771.1"/>
    <property type="molecule type" value="Genomic_DNA"/>
</dbReference>
<dbReference type="Pfam" id="PF00186">
    <property type="entry name" value="DHFR_1"/>
    <property type="match status" value="1"/>
</dbReference>
<dbReference type="PRINTS" id="PR00070">
    <property type="entry name" value="DHFR"/>
</dbReference>
<dbReference type="GO" id="GO:0070401">
    <property type="term" value="F:NADP+ binding"/>
    <property type="evidence" value="ECO:0007669"/>
    <property type="project" value="UniProtKB-ARBA"/>
</dbReference>
<evidence type="ECO:0000313" key="11">
    <source>
        <dbReference type="Proteomes" id="UP000030526"/>
    </source>
</evidence>
<accession>A0A0A2XKA3</accession>
<evidence type="ECO:0000256" key="7">
    <source>
        <dbReference type="ARBA" id="ARBA00025067"/>
    </source>
</evidence>
<dbReference type="InterPro" id="IPR012259">
    <property type="entry name" value="DHFR"/>
</dbReference>
<evidence type="ECO:0000256" key="8">
    <source>
        <dbReference type="PIRNR" id="PIRNR000194"/>
    </source>
</evidence>
<comment type="catalytic activity">
    <reaction evidence="8">
        <text>(6S)-5,6,7,8-tetrahydrofolate + NADP(+) = 7,8-dihydrofolate + NADPH + H(+)</text>
        <dbReference type="Rhea" id="RHEA:15009"/>
        <dbReference type="ChEBI" id="CHEBI:15378"/>
        <dbReference type="ChEBI" id="CHEBI:57451"/>
        <dbReference type="ChEBI" id="CHEBI:57453"/>
        <dbReference type="ChEBI" id="CHEBI:57783"/>
        <dbReference type="ChEBI" id="CHEBI:58349"/>
        <dbReference type="EC" id="1.5.1.3"/>
    </reaction>
</comment>
<dbReference type="InterPro" id="IPR017925">
    <property type="entry name" value="DHFR_CS"/>
</dbReference>
<dbReference type="CDD" id="cd00209">
    <property type="entry name" value="DHFR"/>
    <property type="match status" value="1"/>
</dbReference>
<keyword evidence="6 8" id="KW-0560">Oxidoreductase</keyword>
<dbReference type="PIRSF" id="PIRSF000194">
    <property type="entry name" value="DHFR"/>
    <property type="match status" value="1"/>
</dbReference>
<evidence type="ECO:0000256" key="6">
    <source>
        <dbReference type="ARBA" id="ARBA00023002"/>
    </source>
</evidence>
<evidence type="ECO:0000313" key="10">
    <source>
        <dbReference type="EMBL" id="KGQ32771.1"/>
    </source>
</evidence>
<dbReference type="PANTHER" id="PTHR48069">
    <property type="entry name" value="DIHYDROFOLATE REDUCTASE"/>
    <property type="match status" value="1"/>
</dbReference>
<dbReference type="GO" id="GO:0006730">
    <property type="term" value="P:one-carbon metabolic process"/>
    <property type="evidence" value="ECO:0007669"/>
    <property type="project" value="UniProtKB-KW"/>
</dbReference>
<evidence type="ECO:0000256" key="3">
    <source>
        <dbReference type="ARBA" id="ARBA00012856"/>
    </source>
</evidence>
<dbReference type="RefSeq" id="WP_039083744.1">
    <property type="nucleotide sequence ID" value="NZ_JPJK01000021.1"/>
</dbReference>
<dbReference type="FunFam" id="3.40.430.10:FF:000001">
    <property type="entry name" value="Dihydrofolate reductase"/>
    <property type="match status" value="1"/>
</dbReference>
<dbReference type="PROSITE" id="PS51330">
    <property type="entry name" value="DHFR_2"/>
    <property type="match status" value="1"/>
</dbReference>
<dbReference type="PROSITE" id="PS00075">
    <property type="entry name" value="DHFR_1"/>
    <property type="match status" value="1"/>
</dbReference>
<dbReference type="GO" id="GO:0004146">
    <property type="term" value="F:dihydrofolate reductase activity"/>
    <property type="evidence" value="ECO:0007669"/>
    <property type="project" value="UniProtKB-EC"/>
</dbReference>
<name>A0A0A2XKA3_9PAST</name>
<comment type="pathway">
    <text evidence="1 8">Cofactor biosynthesis; tetrahydrofolate biosynthesis; 5,6,7,8-tetrahydrofolate from 7,8-dihydrofolate: step 1/1.</text>
</comment>
<dbReference type="InterPro" id="IPR024072">
    <property type="entry name" value="DHFR-like_dom_sf"/>
</dbReference>
<proteinExistence type="inferred from homology"/>
<organism evidence="10 11">
    <name type="scientific">Gallibacterium anatis</name>
    <dbReference type="NCBI Taxonomy" id="750"/>
    <lineage>
        <taxon>Bacteria</taxon>
        <taxon>Pseudomonadati</taxon>
        <taxon>Pseudomonadota</taxon>
        <taxon>Gammaproteobacteria</taxon>
        <taxon>Pasteurellales</taxon>
        <taxon>Pasteurellaceae</taxon>
        <taxon>Gallibacterium</taxon>
    </lineage>
</organism>
<dbReference type="GO" id="GO:0005829">
    <property type="term" value="C:cytosol"/>
    <property type="evidence" value="ECO:0007669"/>
    <property type="project" value="TreeGrafter"/>
</dbReference>
<evidence type="ECO:0000256" key="4">
    <source>
        <dbReference type="ARBA" id="ARBA00022563"/>
    </source>
</evidence>
<comment type="similarity">
    <text evidence="2 8 9">Belongs to the dihydrofolate reductase family.</text>
</comment>
<protein>
    <recommendedName>
        <fullName evidence="3 8">Dihydrofolate reductase</fullName>
        <ecNumber evidence="3 8">1.5.1.3</ecNumber>
    </recommendedName>
</protein>
<dbReference type="InterPro" id="IPR001796">
    <property type="entry name" value="DHFR_dom"/>
</dbReference>